<evidence type="ECO:0000313" key="2">
    <source>
        <dbReference type="Proteomes" id="UP000275267"/>
    </source>
</evidence>
<dbReference type="STRING" id="4540.A0A3L6S5P3"/>
<accession>A0A3L6S5P3</accession>
<keyword evidence="2" id="KW-1185">Reference proteome</keyword>
<sequence>MGDAIPLVPPELPEMGPRYPEWIFLSMPAFISDSVNTRDPQIQLQPRGCLLKGRSDTARCHLCLLRHERLLRLQGWPQTPSLIRLPDPEPYTSNFLNTRIVCCGADHFALVALIRD</sequence>
<protein>
    <submittedName>
        <fullName evidence="1">Uncharacterized protein</fullName>
    </submittedName>
</protein>
<name>A0A3L6S5P3_PANMI</name>
<reference evidence="2" key="1">
    <citation type="journal article" date="2019" name="Nat. Commun.">
        <title>The genome of broomcorn millet.</title>
        <authorList>
            <person name="Zou C."/>
            <person name="Miki D."/>
            <person name="Li D."/>
            <person name="Tang Q."/>
            <person name="Xiao L."/>
            <person name="Rajput S."/>
            <person name="Deng P."/>
            <person name="Jia W."/>
            <person name="Huang R."/>
            <person name="Zhang M."/>
            <person name="Sun Y."/>
            <person name="Hu J."/>
            <person name="Fu X."/>
            <person name="Schnable P.S."/>
            <person name="Li F."/>
            <person name="Zhang H."/>
            <person name="Feng B."/>
            <person name="Zhu X."/>
            <person name="Liu R."/>
            <person name="Schnable J.C."/>
            <person name="Zhu J.-K."/>
            <person name="Zhang H."/>
        </authorList>
    </citation>
    <scope>NUCLEOTIDE SEQUENCE [LARGE SCALE GENOMIC DNA]</scope>
</reference>
<comment type="caution">
    <text evidence="1">The sequence shown here is derived from an EMBL/GenBank/DDBJ whole genome shotgun (WGS) entry which is preliminary data.</text>
</comment>
<dbReference type="EMBL" id="PQIB02000006">
    <property type="protein sequence ID" value="RLN13662.1"/>
    <property type="molecule type" value="Genomic_DNA"/>
</dbReference>
<gene>
    <name evidence="1" type="ORF">C2845_PM09G01850</name>
</gene>
<organism evidence="1 2">
    <name type="scientific">Panicum miliaceum</name>
    <name type="common">Proso millet</name>
    <name type="synonym">Broomcorn millet</name>
    <dbReference type="NCBI Taxonomy" id="4540"/>
    <lineage>
        <taxon>Eukaryota</taxon>
        <taxon>Viridiplantae</taxon>
        <taxon>Streptophyta</taxon>
        <taxon>Embryophyta</taxon>
        <taxon>Tracheophyta</taxon>
        <taxon>Spermatophyta</taxon>
        <taxon>Magnoliopsida</taxon>
        <taxon>Liliopsida</taxon>
        <taxon>Poales</taxon>
        <taxon>Poaceae</taxon>
        <taxon>PACMAD clade</taxon>
        <taxon>Panicoideae</taxon>
        <taxon>Panicodae</taxon>
        <taxon>Paniceae</taxon>
        <taxon>Panicinae</taxon>
        <taxon>Panicum</taxon>
        <taxon>Panicum sect. Panicum</taxon>
    </lineage>
</organism>
<proteinExistence type="predicted"/>
<dbReference type="AlphaFoldDB" id="A0A3L6S5P3"/>
<evidence type="ECO:0000313" key="1">
    <source>
        <dbReference type="EMBL" id="RLN13662.1"/>
    </source>
</evidence>
<dbReference type="Proteomes" id="UP000275267">
    <property type="component" value="Unassembled WGS sequence"/>
</dbReference>